<protein>
    <submittedName>
        <fullName evidence="3">Peptidase U62 modulator of DNA gyrase</fullName>
    </submittedName>
</protein>
<reference evidence="4" key="1">
    <citation type="journal article" date="2013" name="Proc. Natl. Acad. Sci. U.S.A.">
        <title>Improving the coverage of the cyanobacterial phylum using diversity-driven genome sequencing.</title>
        <authorList>
            <person name="Shih P.M."/>
            <person name="Wu D."/>
            <person name="Latifi A."/>
            <person name="Axen S.D."/>
            <person name="Fewer D.P."/>
            <person name="Talla E."/>
            <person name="Calteau A."/>
            <person name="Cai F."/>
            <person name="Tandeau de Marsac N."/>
            <person name="Rippka R."/>
            <person name="Herdman M."/>
            <person name="Sivonen K."/>
            <person name="Coursin T."/>
            <person name="Laurent T."/>
            <person name="Goodwin L."/>
            <person name="Nolan M."/>
            <person name="Davenport K.W."/>
            <person name="Han C.S."/>
            <person name="Rubin E.M."/>
            <person name="Eisen J.A."/>
            <person name="Woyke T."/>
            <person name="Gugger M."/>
            <person name="Kerfeld C.A."/>
        </authorList>
    </citation>
    <scope>NUCLEOTIDE SEQUENCE [LARGE SCALE GENOMIC DNA]</scope>
    <source>
        <strain evidence="4">ATCC 29371 / PCC 7437</strain>
    </source>
</reference>
<keyword evidence="4" id="KW-1185">Reference proteome</keyword>
<accession>K9XMZ8</accession>
<dbReference type="Gene3D" id="3.30.2290.10">
    <property type="entry name" value="PmbA/TldD superfamily"/>
    <property type="match status" value="1"/>
</dbReference>
<dbReference type="InterPro" id="IPR045570">
    <property type="entry name" value="Metalloprtase-TldD/E_cen_dom"/>
</dbReference>
<dbReference type="Pfam" id="PF19290">
    <property type="entry name" value="PmbA_TldD_2nd"/>
    <property type="match status" value="1"/>
</dbReference>
<dbReference type="AlphaFoldDB" id="K9XMZ8"/>
<dbReference type="PANTHER" id="PTHR43666">
    <property type="entry name" value="TLDD PROTEIN"/>
    <property type="match status" value="1"/>
</dbReference>
<dbReference type="Pfam" id="PF19289">
    <property type="entry name" value="PmbA_TldD_3rd"/>
    <property type="match status" value="1"/>
</dbReference>
<dbReference type="PATRIC" id="fig|111780.3.peg.287"/>
<dbReference type="InterPro" id="IPR045569">
    <property type="entry name" value="Metalloprtase-TldD/E_C"/>
</dbReference>
<gene>
    <name evidence="3" type="ordered locus">Sta7437_0278</name>
</gene>
<organism evidence="3 4">
    <name type="scientific">Stanieria cyanosphaera (strain ATCC 29371 / PCC 7437)</name>
    <dbReference type="NCBI Taxonomy" id="111780"/>
    <lineage>
        <taxon>Bacteria</taxon>
        <taxon>Bacillati</taxon>
        <taxon>Cyanobacteriota</taxon>
        <taxon>Cyanophyceae</taxon>
        <taxon>Pleurocapsales</taxon>
        <taxon>Dermocarpellaceae</taxon>
        <taxon>Stanieria</taxon>
    </lineage>
</organism>
<dbReference type="eggNOG" id="COG0312">
    <property type="taxonomic scope" value="Bacteria"/>
</dbReference>
<evidence type="ECO:0000313" key="4">
    <source>
        <dbReference type="Proteomes" id="UP000010473"/>
    </source>
</evidence>
<feature type="domain" description="Metalloprotease TldD/E C-terminal" evidence="1">
    <location>
        <begin position="227"/>
        <end position="450"/>
    </location>
</feature>
<sequence length="456" mass="50156">MTLATTNTLITQEEALALIESTIKQSQAEGVFVSLSNSESALSRFCENQISQNIRKNRFKLSIISYFGKSSASASTTELDPEAIKQTVRRSEELARFAPADPEWMPLLPPQNYESRTPAFDLATASLSPLAKGEMLQQICLRAKNAGVNGSGTLSSAVSLQAIGNSAGLRVCDRTTEADFSFTARQEDGSSWNNRTAWSIEQLPLESITEEVIQKAIASRQPRPIKPGNYTVIFEPAAMGSLLPWVIWNLDARAADEGRSFMSCRDLGRAEARSDQKGQFGNRVGERIFSPLLQVQRNSAHPLLQGSTFFGDGLSNNYLEIIKDGIPQTLSYSRYWAQQQQQTATGAFYPLVMKGSSQSLSDLIAQTKQGILVSRAWYVRSVNPKTLEVTGMTRDGTFLIENGQLVYPVKNLRFNQSLPEMLANLEAVGKVQRCGSNVIPGCKITNFHFSSVTDSI</sequence>
<evidence type="ECO:0000259" key="2">
    <source>
        <dbReference type="Pfam" id="PF19290"/>
    </source>
</evidence>
<dbReference type="InterPro" id="IPR036059">
    <property type="entry name" value="TldD/PmbA_sf"/>
</dbReference>
<dbReference type="GO" id="GO:0008237">
    <property type="term" value="F:metallopeptidase activity"/>
    <property type="evidence" value="ECO:0007669"/>
    <property type="project" value="InterPro"/>
</dbReference>
<dbReference type="KEGG" id="scs:Sta7437_0278"/>
<dbReference type="PANTHER" id="PTHR43666:SF1">
    <property type="entry name" value="CONSERVED PROTEIN"/>
    <property type="match status" value="1"/>
</dbReference>
<name>K9XMZ8_STAC7</name>
<evidence type="ECO:0000259" key="1">
    <source>
        <dbReference type="Pfam" id="PF19289"/>
    </source>
</evidence>
<dbReference type="EMBL" id="CP003653">
    <property type="protein sequence ID" value="AFZ33893.1"/>
    <property type="molecule type" value="Genomic_DNA"/>
</dbReference>
<dbReference type="STRING" id="111780.Sta7437_0278"/>
<dbReference type="Proteomes" id="UP000010473">
    <property type="component" value="Chromosome"/>
</dbReference>
<evidence type="ECO:0000313" key="3">
    <source>
        <dbReference type="EMBL" id="AFZ33893.1"/>
    </source>
</evidence>
<dbReference type="OrthoDB" id="9763230at2"/>
<feature type="domain" description="Metalloprotease TldD/E central" evidence="2">
    <location>
        <begin position="127"/>
        <end position="219"/>
    </location>
</feature>
<dbReference type="SUPFAM" id="SSF111283">
    <property type="entry name" value="Putative modulator of DNA gyrase, PmbA/TldD"/>
    <property type="match status" value="1"/>
</dbReference>
<dbReference type="RefSeq" id="WP_015191566.1">
    <property type="nucleotide sequence ID" value="NC_019748.1"/>
</dbReference>
<dbReference type="GO" id="GO:0006508">
    <property type="term" value="P:proteolysis"/>
    <property type="evidence" value="ECO:0007669"/>
    <property type="project" value="InterPro"/>
</dbReference>
<dbReference type="HOGENOM" id="CLU_046126_1_0_3"/>
<dbReference type="InterPro" id="IPR035068">
    <property type="entry name" value="TldD/PmbA_N"/>
</dbReference>
<proteinExistence type="predicted"/>